<evidence type="ECO:0000256" key="1">
    <source>
        <dbReference type="SAM" id="SignalP"/>
    </source>
</evidence>
<dbReference type="OrthoDB" id="583582at2759"/>
<dbReference type="Gene3D" id="1.10.110.10">
    <property type="entry name" value="Plant lipid-transfer and hydrophobic proteins"/>
    <property type="match status" value="1"/>
</dbReference>
<feature type="signal peptide" evidence="1">
    <location>
        <begin position="1"/>
        <end position="22"/>
    </location>
</feature>
<dbReference type="InterPro" id="IPR016140">
    <property type="entry name" value="Bifunc_inhib/LTP/seed_store"/>
</dbReference>
<dbReference type="CDD" id="cd01958">
    <property type="entry name" value="HPS_like"/>
    <property type="match status" value="1"/>
</dbReference>
<feature type="domain" description="Bifunctional inhibitor/plant lipid transfer protein/seed storage helical" evidence="2">
    <location>
        <begin position="27"/>
        <end position="98"/>
    </location>
</feature>
<accession>A0A6G1EVI9</accession>
<sequence>MASKIAPLLAMSLLLFAVAAHGAGRSCPIDALKLGVCAGVLDGLVSVKIGAGGDDCCSLLGTLADLDAAVCLCTLKPPIDVSLVFNACRRSYPSGFTCY</sequence>
<name>A0A6G1EVI9_9ORYZ</name>
<dbReference type="Proteomes" id="UP000479710">
    <property type="component" value="Unassembled WGS sequence"/>
</dbReference>
<reference evidence="3 4" key="1">
    <citation type="submission" date="2019-11" db="EMBL/GenBank/DDBJ databases">
        <title>Whole genome sequence of Oryza granulata.</title>
        <authorList>
            <person name="Li W."/>
        </authorList>
    </citation>
    <scope>NUCLEOTIDE SEQUENCE [LARGE SCALE GENOMIC DNA]</scope>
    <source>
        <strain evidence="4">cv. Menghai</strain>
        <tissue evidence="3">Leaf</tissue>
    </source>
</reference>
<protein>
    <recommendedName>
        <fullName evidence="2">Bifunctional inhibitor/plant lipid transfer protein/seed storage helical domain-containing protein</fullName>
    </recommendedName>
</protein>
<keyword evidence="4" id="KW-1185">Reference proteome</keyword>
<dbReference type="AlphaFoldDB" id="A0A6G1EVI9"/>
<organism evidence="3 4">
    <name type="scientific">Oryza meyeriana var. granulata</name>
    <dbReference type="NCBI Taxonomy" id="110450"/>
    <lineage>
        <taxon>Eukaryota</taxon>
        <taxon>Viridiplantae</taxon>
        <taxon>Streptophyta</taxon>
        <taxon>Embryophyta</taxon>
        <taxon>Tracheophyta</taxon>
        <taxon>Spermatophyta</taxon>
        <taxon>Magnoliopsida</taxon>
        <taxon>Liliopsida</taxon>
        <taxon>Poales</taxon>
        <taxon>Poaceae</taxon>
        <taxon>BOP clade</taxon>
        <taxon>Oryzoideae</taxon>
        <taxon>Oryzeae</taxon>
        <taxon>Oryzinae</taxon>
        <taxon>Oryza</taxon>
        <taxon>Oryza meyeriana</taxon>
    </lineage>
</organism>
<evidence type="ECO:0000259" key="2">
    <source>
        <dbReference type="SMART" id="SM00499"/>
    </source>
</evidence>
<evidence type="ECO:0000313" key="4">
    <source>
        <dbReference type="Proteomes" id="UP000479710"/>
    </source>
</evidence>
<dbReference type="PANTHER" id="PTHR31731">
    <property type="match status" value="1"/>
</dbReference>
<proteinExistence type="predicted"/>
<dbReference type="SMART" id="SM00499">
    <property type="entry name" value="AAI"/>
    <property type="match status" value="1"/>
</dbReference>
<keyword evidence="1" id="KW-0732">Signal</keyword>
<dbReference type="InterPro" id="IPR027923">
    <property type="entry name" value="Hydrophob_seed_dom"/>
</dbReference>
<feature type="chain" id="PRO_5026187722" description="Bifunctional inhibitor/plant lipid transfer protein/seed storage helical domain-containing protein" evidence="1">
    <location>
        <begin position="23"/>
        <end position="99"/>
    </location>
</feature>
<dbReference type="EMBL" id="SPHZ02000002">
    <property type="protein sequence ID" value="KAF0928647.1"/>
    <property type="molecule type" value="Genomic_DNA"/>
</dbReference>
<comment type="caution">
    <text evidence="3">The sequence shown here is derived from an EMBL/GenBank/DDBJ whole genome shotgun (WGS) entry which is preliminary data.</text>
</comment>
<evidence type="ECO:0000313" key="3">
    <source>
        <dbReference type="EMBL" id="KAF0928647.1"/>
    </source>
</evidence>
<dbReference type="SUPFAM" id="SSF47699">
    <property type="entry name" value="Bifunctional inhibitor/lipid-transfer protein/seed storage 2S albumin"/>
    <property type="match status" value="1"/>
</dbReference>
<dbReference type="InterPro" id="IPR051636">
    <property type="entry name" value="Plant_LTP/defense-related"/>
</dbReference>
<gene>
    <name evidence="3" type="ORF">E2562_006080</name>
</gene>
<dbReference type="Pfam" id="PF14547">
    <property type="entry name" value="Hydrophob_seed"/>
    <property type="match status" value="1"/>
</dbReference>
<dbReference type="InterPro" id="IPR036312">
    <property type="entry name" value="Bifun_inhib/LTP/seed_sf"/>
</dbReference>